<dbReference type="RefSeq" id="WP_189402570.1">
    <property type="nucleotide sequence ID" value="NZ_BMXA01000007.1"/>
</dbReference>
<comment type="caution">
    <text evidence="3">The sequence shown here is derived from an EMBL/GenBank/DDBJ whole genome shotgun (WGS) entry which is preliminary data.</text>
</comment>
<dbReference type="PROSITE" id="PS51318">
    <property type="entry name" value="TAT"/>
    <property type="match status" value="1"/>
</dbReference>
<name>A0A918VQ53_9GAMM</name>
<dbReference type="Proteomes" id="UP000614811">
    <property type="component" value="Unassembled WGS sequence"/>
</dbReference>
<accession>A0A918VQ53</accession>
<sequence length="83" mass="8327">MQDRRKFIKTVAAGTGGLVVSSSASAQNVSHISGIVTYLLDEPQIVTTGSASGSVLITNFNVTQAAASTSTLTIGIAASGSIE</sequence>
<gene>
    <name evidence="3" type="ORF">GCM10008090_30440</name>
</gene>
<feature type="signal peptide" evidence="2">
    <location>
        <begin position="1"/>
        <end position="26"/>
    </location>
</feature>
<dbReference type="AlphaFoldDB" id="A0A918VQ53"/>
<protein>
    <recommendedName>
        <fullName evidence="5">Twin-arginine translocation signal domain-containing protein</fullName>
    </recommendedName>
</protein>
<feature type="chain" id="PRO_5036722949" description="Twin-arginine translocation signal domain-containing protein" evidence="2">
    <location>
        <begin position="27"/>
        <end position="83"/>
    </location>
</feature>
<evidence type="ECO:0000256" key="1">
    <source>
        <dbReference type="ARBA" id="ARBA00022729"/>
    </source>
</evidence>
<evidence type="ECO:0000313" key="4">
    <source>
        <dbReference type="Proteomes" id="UP000614811"/>
    </source>
</evidence>
<evidence type="ECO:0008006" key="5">
    <source>
        <dbReference type="Google" id="ProtNLM"/>
    </source>
</evidence>
<keyword evidence="4" id="KW-1185">Reference proteome</keyword>
<dbReference type="NCBIfam" id="TIGR01409">
    <property type="entry name" value="TAT_signal_seq"/>
    <property type="match status" value="1"/>
</dbReference>
<organism evidence="3 4">
    <name type="scientific">Arenicella chitinivorans</name>
    <dbReference type="NCBI Taxonomy" id="1329800"/>
    <lineage>
        <taxon>Bacteria</taxon>
        <taxon>Pseudomonadati</taxon>
        <taxon>Pseudomonadota</taxon>
        <taxon>Gammaproteobacteria</taxon>
        <taxon>Arenicellales</taxon>
        <taxon>Arenicellaceae</taxon>
        <taxon>Arenicella</taxon>
    </lineage>
</organism>
<reference evidence="3" key="2">
    <citation type="submission" date="2020-09" db="EMBL/GenBank/DDBJ databases">
        <authorList>
            <person name="Sun Q."/>
            <person name="Kim S."/>
        </authorList>
    </citation>
    <scope>NUCLEOTIDE SEQUENCE</scope>
    <source>
        <strain evidence="3">KCTC 12711</strain>
    </source>
</reference>
<dbReference type="InterPro" id="IPR006311">
    <property type="entry name" value="TAT_signal"/>
</dbReference>
<keyword evidence="1 2" id="KW-0732">Signal</keyword>
<evidence type="ECO:0000313" key="3">
    <source>
        <dbReference type="EMBL" id="GHA18743.1"/>
    </source>
</evidence>
<evidence type="ECO:0000256" key="2">
    <source>
        <dbReference type="SAM" id="SignalP"/>
    </source>
</evidence>
<reference evidence="3" key="1">
    <citation type="journal article" date="2014" name="Int. J. Syst. Evol. Microbiol.">
        <title>Complete genome sequence of Corynebacterium casei LMG S-19264T (=DSM 44701T), isolated from a smear-ripened cheese.</title>
        <authorList>
            <consortium name="US DOE Joint Genome Institute (JGI-PGF)"/>
            <person name="Walter F."/>
            <person name="Albersmeier A."/>
            <person name="Kalinowski J."/>
            <person name="Ruckert C."/>
        </authorList>
    </citation>
    <scope>NUCLEOTIDE SEQUENCE</scope>
    <source>
        <strain evidence="3">KCTC 12711</strain>
    </source>
</reference>
<proteinExistence type="predicted"/>
<dbReference type="EMBL" id="BMXA01000007">
    <property type="protein sequence ID" value="GHA18743.1"/>
    <property type="molecule type" value="Genomic_DNA"/>
</dbReference>
<dbReference type="InterPro" id="IPR019546">
    <property type="entry name" value="TAT_signal_bac_arc"/>
</dbReference>